<sequence>MVSVPHWRIFRESVQGPGKAGNQDWYDAEGTAEGNLVLAVADGHGSAVHSRSGLGARFAVDIFMRCAREFAARAGETPGNLRQLRHDACRRVPREVVRDWQDEVHRHLKDHPLAGVTRGDELLPYGTTLLGAVCVPGLVVAWQLGDGDLMLVEADGTISAPLAPSEPELGDETESLCSRQAWDLMRVHWAPVSDPGRLPRLLMLSTDGLSKSFAAQDGFVRFVREVSERLAAEGPEAIGAALPGWLARASTYSGDDTTVAAVWRRPDDPDPSEDGSQDRETEND</sequence>
<dbReference type="Pfam" id="PF13672">
    <property type="entry name" value="PP2C_2"/>
    <property type="match status" value="1"/>
</dbReference>
<dbReference type="Gene3D" id="3.60.40.10">
    <property type="entry name" value="PPM-type phosphatase domain"/>
    <property type="match status" value="1"/>
</dbReference>
<evidence type="ECO:0000313" key="3">
    <source>
        <dbReference type="EMBL" id="NVK76117.1"/>
    </source>
</evidence>
<name>A0A7Y7AZE3_STRMO</name>
<keyword evidence="4" id="KW-1185">Reference proteome</keyword>
<dbReference type="AlphaFoldDB" id="A0A7Y7AZE3"/>
<dbReference type="Proteomes" id="UP000587462">
    <property type="component" value="Unassembled WGS sequence"/>
</dbReference>
<accession>A0A7Y7AZE3</accession>
<evidence type="ECO:0000256" key="1">
    <source>
        <dbReference type="SAM" id="MobiDB-lite"/>
    </source>
</evidence>
<proteinExistence type="predicted"/>
<gene>
    <name evidence="3" type="ORF">HG542_00420</name>
</gene>
<dbReference type="InterPro" id="IPR036457">
    <property type="entry name" value="PPM-type-like_dom_sf"/>
</dbReference>
<feature type="region of interest" description="Disordered" evidence="1">
    <location>
        <begin position="258"/>
        <end position="284"/>
    </location>
</feature>
<evidence type="ECO:0000259" key="2">
    <source>
        <dbReference type="Pfam" id="PF13672"/>
    </source>
</evidence>
<reference evidence="3 4" key="1">
    <citation type="submission" date="2020-04" db="EMBL/GenBank/DDBJ databases">
        <title>Draft Genome Sequence of Streptomyces morookaense DSM 40503, an 8-azaguanine-producing strain.</title>
        <authorList>
            <person name="Qi J."/>
            <person name="Gao J.-M."/>
        </authorList>
    </citation>
    <scope>NUCLEOTIDE SEQUENCE [LARGE SCALE GENOMIC DNA]</scope>
    <source>
        <strain evidence="3 4">DSM 40503</strain>
    </source>
</reference>
<feature type="domain" description="PPM-type phosphatase" evidence="2">
    <location>
        <begin position="22"/>
        <end position="246"/>
    </location>
</feature>
<organism evidence="3 4">
    <name type="scientific">Streptomyces morookaense</name>
    <name type="common">Streptoverticillium morookaense</name>
    <dbReference type="NCBI Taxonomy" id="1970"/>
    <lineage>
        <taxon>Bacteria</taxon>
        <taxon>Bacillati</taxon>
        <taxon>Actinomycetota</taxon>
        <taxon>Actinomycetes</taxon>
        <taxon>Kitasatosporales</taxon>
        <taxon>Streptomycetaceae</taxon>
        <taxon>Streptomyces</taxon>
    </lineage>
</organism>
<dbReference type="InterPro" id="IPR001932">
    <property type="entry name" value="PPM-type_phosphatase-like_dom"/>
</dbReference>
<dbReference type="SUPFAM" id="SSF81606">
    <property type="entry name" value="PP2C-like"/>
    <property type="match status" value="1"/>
</dbReference>
<protein>
    <submittedName>
        <fullName evidence="3">Protein phosphatase 2C domain-containing protein</fullName>
    </submittedName>
</protein>
<comment type="caution">
    <text evidence="3">The sequence shown here is derived from an EMBL/GenBank/DDBJ whole genome shotgun (WGS) entry which is preliminary data.</text>
</comment>
<evidence type="ECO:0000313" key="4">
    <source>
        <dbReference type="Proteomes" id="UP000587462"/>
    </source>
</evidence>
<dbReference type="EMBL" id="JABBXF010000001">
    <property type="protein sequence ID" value="NVK76117.1"/>
    <property type="molecule type" value="Genomic_DNA"/>
</dbReference>